<evidence type="ECO:0000256" key="4">
    <source>
        <dbReference type="ARBA" id="ARBA00022723"/>
    </source>
</evidence>
<protein>
    <submittedName>
        <fullName evidence="7">Cytochrome P450</fullName>
    </submittedName>
</protein>
<dbReference type="PANTHER" id="PTHR24304">
    <property type="entry name" value="CYTOCHROME P450 FAMILY 7"/>
    <property type="match status" value="1"/>
</dbReference>
<dbReference type="InterPro" id="IPR036396">
    <property type="entry name" value="Cyt_P450_sf"/>
</dbReference>
<proteinExistence type="inferred from homology"/>
<evidence type="ECO:0000256" key="2">
    <source>
        <dbReference type="ARBA" id="ARBA00010617"/>
    </source>
</evidence>
<keyword evidence="4 6" id="KW-0479">Metal-binding</keyword>
<evidence type="ECO:0000256" key="1">
    <source>
        <dbReference type="ARBA" id="ARBA00001971"/>
    </source>
</evidence>
<dbReference type="AlphaFoldDB" id="A0A9P5Z038"/>
<sequence length="514" mass="57895">MNINATTVFSDLRAAAQADSRIPFAATAAGVILLGSLSFLLRPVVQTDDSGIVKLPGWLSSLTAWSFFAKRHDFLFNGFAKTGQELFQFRFLQHTVVAVSGEEGRKVFHNDKYLDFTQGYQILLGGAPRLEQSSEAEWQPENMTWFNKNVAILFSKERLADVLPSLLDDINGSIMRTMPDREGRIDPFRNVYDLIVQMTIRMVSCRSLSNDPAAVAEMWNYFDIIEKSATPFSLILPWIPTSTTRNKEKATTELYKFLAKYIEERRNSTPSADAFDVLIASGLDNKAIVGFAMIIIFAGITNSSVNACWILIYLASHPEWKARATKEVHDLISNHSNPVFSKEPLHKRLASIPINAWESEMPVIELCLKETLRLTATGAALRRNTKADLPMAGKIVKRGWFLAYSAADVHLNPNIYTNPDDWDPSRFEPGREEDKKEAYAFIAWGGGRHPCSGMKFAKLEIKMIVSLFLAGYEYELVDAKGNYPKQLPIPDINDLQRASPMGDPFFLKYKRVED</sequence>
<dbReference type="PANTHER" id="PTHR24304:SF2">
    <property type="entry name" value="24-HYDROXYCHOLESTEROL 7-ALPHA-HYDROXYLASE"/>
    <property type="match status" value="1"/>
</dbReference>
<dbReference type="Proteomes" id="UP000807469">
    <property type="component" value="Unassembled WGS sequence"/>
</dbReference>
<evidence type="ECO:0000256" key="5">
    <source>
        <dbReference type="ARBA" id="ARBA00023004"/>
    </source>
</evidence>
<gene>
    <name evidence="7" type="ORF">BDN70DRAFT_880874</name>
</gene>
<dbReference type="GO" id="GO:0016705">
    <property type="term" value="F:oxidoreductase activity, acting on paired donors, with incorporation or reduction of molecular oxygen"/>
    <property type="evidence" value="ECO:0007669"/>
    <property type="project" value="InterPro"/>
</dbReference>
<comment type="cofactor">
    <cofactor evidence="1 6">
        <name>heme</name>
        <dbReference type="ChEBI" id="CHEBI:30413"/>
    </cofactor>
</comment>
<dbReference type="InterPro" id="IPR050529">
    <property type="entry name" value="CYP450_sterol_14alpha_dmase"/>
</dbReference>
<comment type="similarity">
    <text evidence="2">Belongs to the cytochrome P450 family.</text>
</comment>
<name>A0A9P5Z038_9AGAR</name>
<dbReference type="OrthoDB" id="1055148at2759"/>
<dbReference type="CDD" id="cd00302">
    <property type="entry name" value="cytochrome_P450"/>
    <property type="match status" value="1"/>
</dbReference>
<accession>A0A9P5Z038</accession>
<evidence type="ECO:0000313" key="8">
    <source>
        <dbReference type="Proteomes" id="UP000807469"/>
    </source>
</evidence>
<dbReference type="SUPFAM" id="SSF48264">
    <property type="entry name" value="Cytochrome P450"/>
    <property type="match status" value="1"/>
</dbReference>
<reference evidence="7" key="1">
    <citation type="submission" date="2020-11" db="EMBL/GenBank/DDBJ databases">
        <authorList>
            <consortium name="DOE Joint Genome Institute"/>
            <person name="Ahrendt S."/>
            <person name="Riley R."/>
            <person name="Andreopoulos W."/>
            <person name="Labutti K."/>
            <person name="Pangilinan J."/>
            <person name="Ruiz-Duenas F.J."/>
            <person name="Barrasa J.M."/>
            <person name="Sanchez-Garcia M."/>
            <person name="Camarero S."/>
            <person name="Miyauchi S."/>
            <person name="Serrano A."/>
            <person name="Linde D."/>
            <person name="Babiker R."/>
            <person name="Drula E."/>
            <person name="Ayuso-Fernandez I."/>
            <person name="Pacheco R."/>
            <person name="Padilla G."/>
            <person name="Ferreira P."/>
            <person name="Barriuso J."/>
            <person name="Kellner H."/>
            <person name="Castanera R."/>
            <person name="Alfaro M."/>
            <person name="Ramirez L."/>
            <person name="Pisabarro A.G."/>
            <person name="Kuo A."/>
            <person name="Tritt A."/>
            <person name="Lipzen A."/>
            <person name="He G."/>
            <person name="Yan M."/>
            <person name="Ng V."/>
            <person name="Cullen D."/>
            <person name="Martin F."/>
            <person name="Rosso M.-N."/>
            <person name="Henrissat B."/>
            <person name="Hibbett D."/>
            <person name="Martinez A.T."/>
            <person name="Grigoriev I.V."/>
        </authorList>
    </citation>
    <scope>NUCLEOTIDE SEQUENCE</scope>
    <source>
        <strain evidence="7">CIRM-BRFM 674</strain>
    </source>
</reference>
<dbReference type="InterPro" id="IPR002403">
    <property type="entry name" value="Cyt_P450_E_grp-IV"/>
</dbReference>
<dbReference type="Gene3D" id="1.10.630.10">
    <property type="entry name" value="Cytochrome P450"/>
    <property type="match status" value="1"/>
</dbReference>
<keyword evidence="8" id="KW-1185">Reference proteome</keyword>
<feature type="binding site" description="axial binding residue" evidence="6">
    <location>
        <position position="451"/>
    </location>
    <ligand>
        <name>heme</name>
        <dbReference type="ChEBI" id="CHEBI:30413"/>
    </ligand>
    <ligandPart>
        <name>Fe</name>
        <dbReference type="ChEBI" id="CHEBI:18248"/>
    </ligandPart>
</feature>
<evidence type="ECO:0000256" key="6">
    <source>
        <dbReference type="PIRSR" id="PIRSR602403-1"/>
    </source>
</evidence>
<dbReference type="PRINTS" id="PR00465">
    <property type="entry name" value="EP450IV"/>
</dbReference>
<dbReference type="EMBL" id="MU155253">
    <property type="protein sequence ID" value="KAF9477689.1"/>
    <property type="molecule type" value="Genomic_DNA"/>
</dbReference>
<organism evidence="7 8">
    <name type="scientific">Pholiota conissans</name>
    <dbReference type="NCBI Taxonomy" id="109636"/>
    <lineage>
        <taxon>Eukaryota</taxon>
        <taxon>Fungi</taxon>
        <taxon>Dikarya</taxon>
        <taxon>Basidiomycota</taxon>
        <taxon>Agaricomycotina</taxon>
        <taxon>Agaricomycetes</taxon>
        <taxon>Agaricomycetidae</taxon>
        <taxon>Agaricales</taxon>
        <taxon>Agaricineae</taxon>
        <taxon>Strophariaceae</taxon>
        <taxon>Pholiota</taxon>
    </lineage>
</organism>
<dbReference type="GO" id="GO:0020037">
    <property type="term" value="F:heme binding"/>
    <property type="evidence" value="ECO:0007669"/>
    <property type="project" value="InterPro"/>
</dbReference>
<dbReference type="GO" id="GO:0005506">
    <property type="term" value="F:iron ion binding"/>
    <property type="evidence" value="ECO:0007669"/>
    <property type="project" value="InterPro"/>
</dbReference>
<keyword evidence="5 6" id="KW-0408">Iron</keyword>
<dbReference type="Pfam" id="PF00067">
    <property type="entry name" value="p450"/>
    <property type="match status" value="1"/>
</dbReference>
<dbReference type="InterPro" id="IPR001128">
    <property type="entry name" value="Cyt_P450"/>
</dbReference>
<dbReference type="GO" id="GO:0004497">
    <property type="term" value="F:monooxygenase activity"/>
    <property type="evidence" value="ECO:0007669"/>
    <property type="project" value="InterPro"/>
</dbReference>
<evidence type="ECO:0000256" key="3">
    <source>
        <dbReference type="ARBA" id="ARBA00022617"/>
    </source>
</evidence>
<comment type="caution">
    <text evidence="7">The sequence shown here is derived from an EMBL/GenBank/DDBJ whole genome shotgun (WGS) entry which is preliminary data.</text>
</comment>
<keyword evidence="3 6" id="KW-0349">Heme</keyword>
<evidence type="ECO:0000313" key="7">
    <source>
        <dbReference type="EMBL" id="KAF9477689.1"/>
    </source>
</evidence>